<dbReference type="EMBL" id="FRCA01000001">
    <property type="protein sequence ID" value="SHL47342.1"/>
    <property type="molecule type" value="Genomic_DNA"/>
</dbReference>
<dbReference type="AlphaFoldDB" id="A0A1M7AX84"/>
<evidence type="ECO:0000256" key="1">
    <source>
        <dbReference type="SAM" id="MobiDB-lite"/>
    </source>
</evidence>
<protein>
    <submittedName>
        <fullName evidence="4">Uncharacterized protein</fullName>
    </submittedName>
</protein>
<dbReference type="RefSeq" id="WP_073433568.1">
    <property type="nucleotide sequence ID" value="NZ_BJXU01000004.1"/>
</dbReference>
<name>A0A1M7AX84_9GAMM</name>
<keyword evidence="6" id="KW-1185">Reference proteome</keyword>
<evidence type="ECO:0000256" key="2">
    <source>
        <dbReference type="SAM" id="Phobius"/>
    </source>
</evidence>
<dbReference type="OrthoDB" id="6173744at2"/>
<evidence type="ECO:0000313" key="5">
    <source>
        <dbReference type="Proteomes" id="UP000184123"/>
    </source>
</evidence>
<keyword evidence="2" id="KW-0472">Membrane</keyword>
<gene>
    <name evidence="3" type="ORF">HCU01_01730</name>
    <name evidence="4" type="ORF">SAMN05660971_00677</name>
</gene>
<feature type="compositionally biased region" description="Basic and acidic residues" evidence="1">
    <location>
        <begin position="56"/>
        <end position="66"/>
    </location>
</feature>
<evidence type="ECO:0000313" key="3">
    <source>
        <dbReference type="EMBL" id="GEN22224.1"/>
    </source>
</evidence>
<proteinExistence type="predicted"/>
<dbReference type="EMBL" id="BJXU01000004">
    <property type="protein sequence ID" value="GEN22224.1"/>
    <property type="molecule type" value="Genomic_DNA"/>
</dbReference>
<reference evidence="4 5" key="1">
    <citation type="submission" date="2016-11" db="EMBL/GenBank/DDBJ databases">
        <authorList>
            <person name="Jaros S."/>
            <person name="Januszkiewicz K."/>
            <person name="Wedrychowicz H."/>
        </authorList>
    </citation>
    <scope>NUCLEOTIDE SEQUENCE [LARGE SCALE GENOMIC DNA]</scope>
    <source>
        <strain evidence="4 5">DSM 4740</strain>
    </source>
</reference>
<sequence>MPQHPTFCPTASHQPARRAYALPLAALLMATTLSACTTYTWDDGRKETVWGVPTEDETKTQQERQAEGVQYREPGEIPE</sequence>
<evidence type="ECO:0000313" key="6">
    <source>
        <dbReference type="Proteomes" id="UP000321726"/>
    </source>
</evidence>
<keyword evidence="2" id="KW-1133">Transmembrane helix</keyword>
<keyword evidence="2" id="KW-0812">Transmembrane</keyword>
<evidence type="ECO:0000313" key="4">
    <source>
        <dbReference type="EMBL" id="SHL47342.1"/>
    </source>
</evidence>
<feature type="transmembrane region" description="Helical" evidence="2">
    <location>
        <begin position="20"/>
        <end position="41"/>
    </location>
</feature>
<accession>A0A1M7AX84</accession>
<reference evidence="3 6" key="2">
    <citation type="submission" date="2019-07" db="EMBL/GenBank/DDBJ databases">
        <title>Whole genome shotgun sequence of Halomonas cupida NBRC 102219.</title>
        <authorList>
            <person name="Hosoyama A."/>
            <person name="Uohara A."/>
            <person name="Ohji S."/>
            <person name="Ichikawa N."/>
        </authorList>
    </citation>
    <scope>NUCLEOTIDE SEQUENCE [LARGE SCALE GENOMIC DNA]</scope>
    <source>
        <strain evidence="3 6">NBRC 102219</strain>
    </source>
</reference>
<dbReference type="Proteomes" id="UP000321726">
    <property type="component" value="Unassembled WGS sequence"/>
</dbReference>
<dbReference type="Proteomes" id="UP000184123">
    <property type="component" value="Unassembled WGS sequence"/>
</dbReference>
<feature type="region of interest" description="Disordered" evidence="1">
    <location>
        <begin position="51"/>
        <end position="79"/>
    </location>
</feature>
<organism evidence="4 5">
    <name type="scientific">Halomonas cupida</name>
    <dbReference type="NCBI Taxonomy" id="44933"/>
    <lineage>
        <taxon>Bacteria</taxon>
        <taxon>Pseudomonadati</taxon>
        <taxon>Pseudomonadota</taxon>
        <taxon>Gammaproteobacteria</taxon>
        <taxon>Oceanospirillales</taxon>
        <taxon>Halomonadaceae</taxon>
        <taxon>Halomonas</taxon>
    </lineage>
</organism>